<dbReference type="EMBL" id="JAVDVI010000006">
    <property type="protein sequence ID" value="MDR6967767.1"/>
    <property type="molecule type" value="Genomic_DNA"/>
</dbReference>
<evidence type="ECO:0000313" key="2">
    <source>
        <dbReference type="EMBL" id="MDR6967767.1"/>
    </source>
</evidence>
<dbReference type="RefSeq" id="WP_310026051.1">
    <property type="nucleotide sequence ID" value="NZ_JAVDVI010000006.1"/>
</dbReference>
<feature type="signal peptide" evidence="1">
    <location>
        <begin position="1"/>
        <end position="19"/>
    </location>
</feature>
<accession>A0ABU1TPN0</accession>
<sequence>MKTIFLMAGVLLFSINTQAQNKNVTDVTKTTVTTVKDSDGEKQVVKQQEVQTTQNIELQNAESKALNKDMKQTPVEVVSKTTVTNPDGTTRTVDVDRSAYYDYNGKNYQLKLDPAGYAIISPENKQVGVLRATSTNSYIYRGKNSTSIGYFDTSGNLVVETYDDKSDKVTIETYKRSQQ</sequence>
<keyword evidence="1" id="KW-0732">Signal</keyword>
<proteinExistence type="predicted"/>
<keyword evidence="3" id="KW-1185">Reference proteome</keyword>
<comment type="caution">
    <text evidence="2">The sequence shown here is derived from an EMBL/GenBank/DDBJ whole genome shotgun (WGS) entry which is preliminary data.</text>
</comment>
<organism evidence="2 3">
    <name type="scientific">Flavobacterium arsenatis</name>
    <dbReference type="NCBI Taxonomy" id="1484332"/>
    <lineage>
        <taxon>Bacteria</taxon>
        <taxon>Pseudomonadati</taxon>
        <taxon>Bacteroidota</taxon>
        <taxon>Flavobacteriia</taxon>
        <taxon>Flavobacteriales</taxon>
        <taxon>Flavobacteriaceae</taxon>
        <taxon>Flavobacterium</taxon>
    </lineage>
</organism>
<evidence type="ECO:0000313" key="3">
    <source>
        <dbReference type="Proteomes" id="UP001255185"/>
    </source>
</evidence>
<feature type="chain" id="PRO_5046314496" evidence="1">
    <location>
        <begin position="20"/>
        <end position="179"/>
    </location>
</feature>
<dbReference type="Proteomes" id="UP001255185">
    <property type="component" value="Unassembled WGS sequence"/>
</dbReference>
<reference evidence="2 3" key="1">
    <citation type="submission" date="2023-07" db="EMBL/GenBank/DDBJ databases">
        <title>Sorghum-associated microbial communities from plants grown in Nebraska, USA.</title>
        <authorList>
            <person name="Schachtman D."/>
        </authorList>
    </citation>
    <scope>NUCLEOTIDE SEQUENCE [LARGE SCALE GENOMIC DNA]</scope>
    <source>
        <strain evidence="2 3">3773</strain>
    </source>
</reference>
<name>A0ABU1TPN0_9FLAO</name>
<gene>
    <name evidence="2" type="ORF">J2X31_001779</name>
</gene>
<protein>
    <submittedName>
        <fullName evidence="2">Uncharacterized protein</fullName>
    </submittedName>
</protein>
<evidence type="ECO:0000256" key="1">
    <source>
        <dbReference type="SAM" id="SignalP"/>
    </source>
</evidence>